<feature type="transmembrane region" description="Helical" evidence="1">
    <location>
        <begin position="123"/>
        <end position="148"/>
    </location>
</feature>
<dbReference type="PATRIC" id="fig|33888.3.peg.180"/>
<keyword evidence="1" id="KW-0472">Membrane</keyword>
<accession>A0A160KQN6</accession>
<dbReference type="STRING" id="33888.A6122_0152"/>
<keyword evidence="4" id="KW-1185">Reference proteome</keyword>
<evidence type="ECO:0000259" key="2">
    <source>
        <dbReference type="Pfam" id="PF06724"/>
    </source>
</evidence>
<evidence type="ECO:0000313" key="3">
    <source>
        <dbReference type="EMBL" id="AND15318.1"/>
    </source>
</evidence>
<sequence length="158" mass="16010">MWKAPVRSNVRTNSPFDPTVSGHASAQVLAAPGGVALLVIAGLAVLAVGGVFVYREASRRFLENVAKPAGAAGTVVTGLGIVGSIAKGVVLAVLGVLLIVAAVSHDPEQTGGIDEALRSLVGLPAGVFLLGVVAVGLIAYGLIAYGLFCFARARWPRL</sequence>
<dbReference type="Pfam" id="PF06724">
    <property type="entry name" value="DUF1206"/>
    <property type="match status" value="1"/>
</dbReference>
<dbReference type="AlphaFoldDB" id="A0A160KQN6"/>
<dbReference type="InterPro" id="IPR009597">
    <property type="entry name" value="DUF1206"/>
</dbReference>
<organism evidence="3 4">
    <name type="scientific">Rathayibacter tritici</name>
    <dbReference type="NCBI Taxonomy" id="33888"/>
    <lineage>
        <taxon>Bacteria</taxon>
        <taxon>Bacillati</taxon>
        <taxon>Actinomycetota</taxon>
        <taxon>Actinomycetes</taxon>
        <taxon>Micrococcales</taxon>
        <taxon>Microbacteriaceae</taxon>
        <taxon>Rathayibacter</taxon>
    </lineage>
</organism>
<feature type="domain" description="DUF1206" evidence="2">
    <location>
        <begin position="82"/>
        <end position="155"/>
    </location>
</feature>
<dbReference type="EMBL" id="CP015515">
    <property type="protein sequence ID" value="AND15318.1"/>
    <property type="molecule type" value="Genomic_DNA"/>
</dbReference>
<gene>
    <name evidence="3" type="ORF">A6122_0152</name>
</gene>
<keyword evidence="1" id="KW-1133">Transmembrane helix</keyword>
<feature type="transmembrane region" description="Helical" evidence="1">
    <location>
        <begin position="75"/>
        <end position="103"/>
    </location>
</feature>
<evidence type="ECO:0000313" key="4">
    <source>
        <dbReference type="Proteomes" id="UP000077071"/>
    </source>
</evidence>
<feature type="transmembrane region" description="Helical" evidence="1">
    <location>
        <begin position="35"/>
        <end position="54"/>
    </location>
</feature>
<reference evidence="3 4" key="1">
    <citation type="submission" date="2016-05" db="EMBL/GenBank/DDBJ databases">
        <title>Complete genome sequence of Rathayibacter tritici NCPPB 1953.</title>
        <authorList>
            <person name="Park J."/>
            <person name="Lee H.-H."/>
            <person name="Lee S.-W."/>
            <person name="Seo Y.-S."/>
        </authorList>
    </citation>
    <scope>NUCLEOTIDE SEQUENCE [LARGE SCALE GENOMIC DNA]</scope>
    <source>
        <strain evidence="3 4">NCPPB 1953</strain>
    </source>
</reference>
<evidence type="ECO:0000256" key="1">
    <source>
        <dbReference type="SAM" id="Phobius"/>
    </source>
</evidence>
<dbReference type="Proteomes" id="UP000077071">
    <property type="component" value="Chromosome"/>
</dbReference>
<proteinExistence type="predicted"/>
<protein>
    <recommendedName>
        <fullName evidence="2">DUF1206 domain-containing protein</fullName>
    </recommendedName>
</protein>
<name>A0A160KQN6_9MICO</name>
<keyword evidence="1" id="KW-0812">Transmembrane</keyword>
<dbReference type="KEGG" id="rtn:A6122_0152"/>